<dbReference type="Pfam" id="PF07976">
    <property type="entry name" value="Phe_hydrox_dim"/>
    <property type="match status" value="1"/>
</dbReference>
<dbReference type="PANTHER" id="PTHR43004:SF7">
    <property type="entry name" value="P-HYDROXYBENZOATE-M-HYDROXYLASE"/>
    <property type="match status" value="1"/>
</dbReference>
<keyword evidence="8" id="KW-0175">Coiled coil</keyword>
<dbReference type="GO" id="GO:0006508">
    <property type="term" value="P:proteolysis"/>
    <property type="evidence" value="ECO:0007669"/>
    <property type="project" value="UniProtKB-KW"/>
</dbReference>
<protein>
    <submittedName>
        <fullName evidence="11">Phenol hydroxylase</fullName>
    </submittedName>
</protein>
<accession>A0A7D8YRU9</accession>
<evidence type="ECO:0000256" key="4">
    <source>
        <dbReference type="ARBA" id="ARBA00022670"/>
    </source>
</evidence>
<feature type="region of interest" description="Disordered" evidence="9">
    <location>
        <begin position="774"/>
        <end position="924"/>
    </location>
</feature>
<dbReference type="EMBL" id="QGMG01000015">
    <property type="protein sequence ID" value="TVY59052.1"/>
    <property type="molecule type" value="Genomic_DNA"/>
</dbReference>
<keyword evidence="3" id="KW-0285">Flavoprotein</keyword>
<gene>
    <name evidence="11" type="primary">PHHY_0</name>
    <name evidence="11" type="ORF">LCER1_G000373</name>
</gene>
<dbReference type="InterPro" id="IPR012941">
    <property type="entry name" value="Phe_hydrox_C_dim_dom"/>
</dbReference>
<keyword evidence="5" id="KW-0378">Hydrolase</keyword>
<feature type="compositionally biased region" description="Basic and acidic residues" evidence="9">
    <location>
        <begin position="863"/>
        <end position="877"/>
    </location>
</feature>
<dbReference type="PRINTS" id="PR00420">
    <property type="entry name" value="RNGMNOXGNASE"/>
</dbReference>
<name>A0A7D8YRU9_9HELO</name>
<comment type="similarity">
    <text evidence="2">Belongs to the PheA/TfdB FAD monooxygenase family.</text>
</comment>
<dbReference type="GO" id="GO:0071949">
    <property type="term" value="F:FAD binding"/>
    <property type="evidence" value="ECO:0007669"/>
    <property type="project" value="InterPro"/>
</dbReference>
<dbReference type="GO" id="GO:0016709">
    <property type="term" value="F:oxidoreductase activity, acting on paired donors, with incorporation or reduction of molecular oxygen, NAD(P)H as one donor, and incorporation of one atom of oxygen"/>
    <property type="evidence" value="ECO:0007669"/>
    <property type="project" value="UniProtKB-ARBA"/>
</dbReference>
<comment type="caution">
    <text evidence="11">The sequence shown here is derived from an EMBL/GenBank/DDBJ whole genome shotgun (WGS) entry which is preliminary data.</text>
</comment>
<dbReference type="Gene3D" id="3.40.395.10">
    <property type="entry name" value="Adenoviral Proteinase, Chain A"/>
    <property type="match status" value="1"/>
</dbReference>
<evidence type="ECO:0000256" key="8">
    <source>
        <dbReference type="SAM" id="Coils"/>
    </source>
</evidence>
<keyword evidence="4" id="KW-0645">Protease</keyword>
<evidence type="ECO:0000256" key="9">
    <source>
        <dbReference type="SAM" id="MobiDB-lite"/>
    </source>
</evidence>
<feature type="compositionally biased region" description="Polar residues" evidence="9">
    <location>
        <begin position="774"/>
        <end position="785"/>
    </location>
</feature>
<sequence length="1242" mass="138963">MDPNVTPHETVHGDVSNKYDIVIIGAGPVGLLLSTCLARWGYKIKHIDNRPEPTKTGRADGIQPRSLDLLRNMGLKPAIMAHEPAKVYEVAFWDPSSTESGIYRTGTWASCPSFIDARYPFTTLLHQGLIERVFISDLEKNGVSIQRPWTIKGFQTDEKADPEFPVEVNLEHVDGKGKETVRARYLFSGEGARSFVRDQLKIGIKHKDPIAHVWGVMDGVVKTDFPDIKMKCTIHSEHGSIMVIPRENDMVRLYIQIASSTDKDWNPRQTKTEQEVQNSAKRILEPYSIEWERVEWFSVYPIGQGIAEKYTLDHRVFMGGDACHTHSPKAGQGMNTAFLDALNIAWKIHHVQAGFADRSLLESYESERKLIAENLLNFDAKYAALFSQRPPAAKDVAAASQQTDKTKDNGGEENQFIKTFKESCEFTSGYGVAYNPNLLNWSPSHPAQSNLINPSGHKLRTGRILINSNVTRVVDANVVHLEQEIPVNGSFRIYIFAGKPSSSGKALQDFVESLKKKSSFFSSYLRPDIDSVSHHERHNPHSHFFTFCTIFNSKRSDIEISRDVPPILARYRDHIYADDIWDQRVPDATAAAHAKMGLNEEKGGVIVVRPDGYVGIVTSLVEGSGPVDALNEYFGSFCTKKLDMTAPSPSSSVETCILPFRNQQTELTLDTFHNPIANARINPDLQPLRPFHEMSRKRKAAEQLIPCNSVTVYKPLLPPLPPPPLTPPQPVMGAIFSTVAQALTGAVRWCSDFCSVNTYNDMTQASEDVAAITHIQSSSPRTGGSTALKRSKHKHRREDTGTRSRSTDDMVRKNGCGTLDISGCNSEGEATQRINDFWEPPDFGTSIDPNLPSSRRAHKPPKKREGDRKPTYQRQDEATDSLLTPERSSSPQSNQSTVAVLKPTAYRMPTTPDSIPRDDSLPPNEATAELTERLSRLLDLDGDQKEGSLLVPSGLVREKRLNLAKERKARERKEVLRAARELRLYRRQPRKALVQPLEFEWDDVVNQTINSTDHRRIIATSVGGTELRLKDFATLLGKRAWLNDEIINTYIEWVVDAANKAAIVQAKEFDEPTSTVPKFIAHNSFFYENLIKKGPSSTQGLMRRKKAPGTSLLDVDSVFVPICKGSHWTVGVVRPIAKTIEYFDSMGGNPHSFIKLMREWLKFQLGEKYVEAEWSTPRTACAHQSNGYDCGVFVCTNAFCVALGLDTSCYDECDMLQQRRIIAAVLINSGFKGDFAWNGKGL</sequence>
<dbReference type="InterPro" id="IPR038765">
    <property type="entry name" value="Papain-like_cys_pep_sf"/>
</dbReference>
<dbReference type="InterPro" id="IPR036249">
    <property type="entry name" value="Thioredoxin-like_sf"/>
</dbReference>
<dbReference type="InterPro" id="IPR036188">
    <property type="entry name" value="FAD/NAD-bd_sf"/>
</dbReference>
<keyword evidence="7" id="KW-0560">Oxidoreductase</keyword>
<proteinExistence type="inferred from homology"/>
<feature type="coiled-coil region" evidence="8">
    <location>
        <begin position="961"/>
        <end position="988"/>
    </location>
</feature>
<dbReference type="CDD" id="cd02979">
    <property type="entry name" value="PHOX_C"/>
    <property type="match status" value="1"/>
</dbReference>
<organism evidence="11 12">
    <name type="scientific">Lachnellula cervina</name>
    <dbReference type="NCBI Taxonomy" id="1316786"/>
    <lineage>
        <taxon>Eukaryota</taxon>
        <taxon>Fungi</taxon>
        <taxon>Dikarya</taxon>
        <taxon>Ascomycota</taxon>
        <taxon>Pezizomycotina</taxon>
        <taxon>Leotiomycetes</taxon>
        <taxon>Helotiales</taxon>
        <taxon>Lachnaceae</taxon>
        <taxon>Lachnellula</taxon>
    </lineage>
</organism>
<feature type="compositionally biased region" description="Polar residues" evidence="9">
    <location>
        <begin position="823"/>
        <end position="834"/>
    </location>
</feature>
<dbReference type="InterPro" id="IPR002938">
    <property type="entry name" value="FAD-bd"/>
</dbReference>
<dbReference type="GO" id="GO:0019783">
    <property type="term" value="F:ubiquitin-like protein peptidase activity"/>
    <property type="evidence" value="ECO:0007669"/>
    <property type="project" value="UniProtKB-ARBA"/>
</dbReference>
<evidence type="ECO:0000256" key="2">
    <source>
        <dbReference type="ARBA" id="ARBA00007801"/>
    </source>
</evidence>
<feature type="domain" description="Ubiquitin-like protease family profile" evidence="10">
    <location>
        <begin position="1025"/>
        <end position="1201"/>
    </location>
</feature>
<evidence type="ECO:0000259" key="10">
    <source>
        <dbReference type="PROSITE" id="PS50600"/>
    </source>
</evidence>
<dbReference type="SUPFAM" id="SSF54001">
    <property type="entry name" value="Cysteine proteinases"/>
    <property type="match status" value="1"/>
</dbReference>
<dbReference type="OrthoDB" id="1716816at2759"/>
<evidence type="ECO:0000313" key="12">
    <source>
        <dbReference type="Proteomes" id="UP000481288"/>
    </source>
</evidence>
<dbReference type="Pfam" id="PF02902">
    <property type="entry name" value="Peptidase_C48"/>
    <property type="match status" value="1"/>
</dbReference>
<dbReference type="Gene3D" id="3.50.50.60">
    <property type="entry name" value="FAD/NAD(P)-binding domain"/>
    <property type="match status" value="1"/>
</dbReference>
<dbReference type="InterPro" id="IPR038220">
    <property type="entry name" value="PHOX_C_sf"/>
</dbReference>
<evidence type="ECO:0000256" key="7">
    <source>
        <dbReference type="ARBA" id="ARBA00023002"/>
    </source>
</evidence>
<dbReference type="InterPro" id="IPR050641">
    <property type="entry name" value="RIFMO-like"/>
</dbReference>
<dbReference type="SUPFAM" id="SSF54373">
    <property type="entry name" value="FAD-linked reductases, C-terminal domain"/>
    <property type="match status" value="1"/>
</dbReference>
<evidence type="ECO:0000256" key="3">
    <source>
        <dbReference type="ARBA" id="ARBA00022630"/>
    </source>
</evidence>
<evidence type="ECO:0000256" key="1">
    <source>
        <dbReference type="ARBA" id="ARBA00005234"/>
    </source>
</evidence>
<dbReference type="GO" id="GO:0008234">
    <property type="term" value="F:cysteine-type peptidase activity"/>
    <property type="evidence" value="ECO:0007669"/>
    <property type="project" value="InterPro"/>
</dbReference>
<evidence type="ECO:0000256" key="5">
    <source>
        <dbReference type="ARBA" id="ARBA00022801"/>
    </source>
</evidence>
<reference evidence="11 12" key="1">
    <citation type="submission" date="2018-05" db="EMBL/GenBank/DDBJ databases">
        <title>Whole genome sequencing for identification of molecular markers to develop diagnostic detection tools for the regulated plant pathogen Lachnellula willkommii.</title>
        <authorList>
            <person name="Giroux E."/>
            <person name="Bilodeau G."/>
        </authorList>
    </citation>
    <scope>NUCLEOTIDE SEQUENCE [LARGE SCALE GENOMIC DNA]</scope>
    <source>
        <strain evidence="11 12">CBS 625.97</strain>
    </source>
</reference>
<keyword evidence="12" id="KW-1185">Reference proteome</keyword>
<dbReference type="SUPFAM" id="SSF51905">
    <property type="entry name" value="FAD/NAD(P)-binding domain"/>
    <property type="match status" value="1"/>
</dbReference>
<dbReference type="InterPro" id="IPR003653">
    <property type="entry name" value="Peptidase_C48_C"/>
</dbReference>
<dbReference type="Gene3D" id="3.40.30.20">
    <property type="match status" value="1"/>
</dbReference>
<dbReference type="AlphaFoldDB" id="A0A7D8YRU9"/>
<dbReference type="SUPFAM" id="SSF52833">
    <property type="entry name" value="Thioredoxin-like"/>
    <property type="match status" value="1"/>
</dbReference>
<evidence type="ECO:0000313" key="11">
    <source>
        <dbReference type="EMBL" id="TVY59052.1"/>
    </source>
</evidence>
<feature type="compositionally biased region" description="Polar residues" evidence="9">
    <location>
        <begin position="886"/>
        <end position="898"/>
    </location>
</feature>
<dbReference type="Pfam" id="PF01494">
    <property type="entry name" value="FAD_binding_3"/>
    <property type="match status" value="1"/>
</dbReference>
<dbReference type="PROSITE" id="PS50600">
    <property type="entry name" value="ULP_PROTEASE"/>
    <property type="match status" value="1"/>
</dbReference>
<feature type="compositionally biased region" description="Basic and acidic residues" evidence="9">
    <location>
        <begin position="797"/>
        <end position="812"/>
    </location>
</feature>
<keyword evidence="6" id="KW-0274">FAD</keyword>
<dbReference type="Proteomes" id="UP000481288">
    <property type="component" value="Unassembled WGS sequence"/>
</dbReference>
<comment type="similarity">
    <text evidence="1">Belongs to the peptidase C48 family.</text>
</comment>
<dbReference type="PANTHER" id="PTHR43004">
    <property type="entry name" value="TRK SYSTEM POTASSIUM UPTAKE PROTEIN"/>
    <property type="match status" value="1"/>
</dbReference>
<dbReference type="Gene3D" id="3.30.9.10">
    <property type="entry name" value="D-Amino Acid Oxidase, subunit A, domain 2"/>
    <property type="match status" value="1"/>
</dbReference>
<evidence type="ECO:0000256" key="6">
    <source>
        <dbReference type="ARBA" id="ARBA00022827"/>
    </source>
</evidence>